<dbReference type="PANTHER" id="PTHR21666:SF286">
    <property type="entry name" value="LIPOPROTEIN NLPD"/>
    <property type="match status" value="1"/>
</dbReference>
<protein>
    <submittedName>
        <fullName evidence="3">Peptidase M23</fullName>
    </submittedName>
</protein>
<reference evidence="3" key="1">
    <citation type="submission" date="2008-06" db="EMBL/GenBank/DDBJ databases">
        <title>Complete sequence of Chlorobium phaeobacteroides BS1.</title>
        <authorList>
            <consortium name="US DOE Joint Genome Institute"/>
            <person name="Lucas S."/>
            <person name="Copeland A."/>
            <person name="Lapidus A."/>
            <person name="Glavina del Rio T."/>
            <person name="Dalin E."/>
            <person name="Tice H."/>
            <person name="Bruce D."/>
            <person name="Goodwin L."/>
            <person name="Pitluck S."/>
            <person name="Schmutz J."/>
            <person name="Larimer F."/>
            <person name="Land M."/>
            <person name="Hauser L."/>
            <person name="Kyrpides N."/>
            <person name="Ovchinnikova G."/>
            <person name="Li T."/>
            <person name="Liu Z."/>
            <person name="Zhao F."/>
            <person name="Overmann J."/>
            <person name="Bryant D.A."/>
            <person name="Richardson P."/>
        </authorList>
    </citation>
    <scope>NUCLEOTIDE SEQUENCE [LARGE SCALE GENOMIC DNA]</scope>
    <source>
        <strain evidence="3">BS1</strain>
    </source>
</reference>
<dbReference type="SUPFAM" id="SSF51261">
    <property type="entry name" value="Duplicated hybrid motif"/>
    <property type="match status" value="1"/>
</dbReference>
<feature type="domain" description="M23ase beta-sheet core" evidence="2">
    <location>
        <begin position="187"/>
        <end position="281"/>
    </location>
</feature>
<dbReference type="AlphaFoldDB" id="B3EMM4"/>
<proteinExistence type="predicted"/>
<evidence type="ECO:0000313" key="3">
    <source>
        <dbReference type="EMBL" id="ACE03502.1"/>
    </source>
</evidence>
<dbReference type="Pfam" id="PF01551">
    <property type="entry name" value="Peptidase_M23"/>
    <property type="match status" value="1"/>
</dbReference>
<gene>
    <name evidence="3" type="ordered locus">Cphamn1_0539</name>
</gene>
<dbReference type="KEGG" id="cpb:Cphamn1_0539"/>
<dbReference type="CDD" id="cd12797">
    <property type="entry name" value="M23_peptidase"/>
    <property type="match status" value="1"/>
</dbReference>
<dbReference type="HOGENOM" id="CLU_029425_2_0_10"/>
<dbReference type="OrthoDB" id="9810477at2"/>
<name>B3EMM4_CHLPB</name>
<dbReference type="InterPro" id="IPR016047">
    <property type="entry name" value="M23ase_b-sheet_dom"/>
</dbReference>
<evidence type="ECO:0000259" key="2">
    <source>
        <dbReference type="Pfam" id="PF01551"/>
    </source>
</evidence>
<dbReference type="InterPro" id="IPR011055">
    <property type="entry name" value="Dup_hybrid_motif"/>
</dbReference>
<dbReference type="MEROPS" id="M23.011"/>
<feature type="transmembrane region" description="Helical" evidence="1">
    <location>
        <begin position="21"/>
        <end position="42"/>
    </location>
</feature>
<keyword evidence="1" id="KW-0812">Transmembrane</keyword>
<dbReference type="FunFam" id="2.70.70.10:FF:000006">
    <property type="entry name" value="M23 family peptidase"/>
    <property type="match status" value="1"/>
</dbReference>
<dbReference type="EMBL" id="CP001101">
    <property type="protein sequence ID" value="ACE03502.1"/>
    <property type="molecule type" value="Genomic_DNA"/>
</dbReference>
<sequence>MLSRKGVYYLTEDGRFKPLHSLKIILTGCIVAILVASAAILVSSTLNPAKSPEQSSHRNSLLTLQKKINTLEKQLASLSASDNQLRLAVNLPVVSQEEKNMGTGGQRSRTLYADQESSAHLLAMTGKKIENLSLKVEQQKKSHKDIQATWNKNQALFAAVPALKPIDGKITSTFGKRRHPIYKRVLFHEGIDFSAKTGTNIYAPGNGIVIFTGYNFGYGKKIVIDHGFGYKTVYAHLSRSLVHKGQKVTRGDVIALSGNTGISTGPHLHYEVHKYNRKVNPSAYFFDDFTPESYLTGAPVSKQSDSNS</sequence>
<dbReference type="PANTHER" id="PTHR21666">
    <property type="entry name" value="PEPTIDASE-RELATED"/>
    <property type="match status" value="1"/>
</dbReference>
<dbReference type="eggNOG" id="COG0739">
    <property type="taxonomic scope" value="Bacteria"/>
</dbReference>
<dbReference type="GO" id="GO:0004222">
    <property type="term" value="F:metalloendopeptidase activity"/>
    <property type="evidence" value="ECO:0007669"/>
    <property type="project" value="TreeGrafter"/>
</dbReference>
<dbReference type="STRING" id="331678.Cphamn1_0539"/>
<dbReference type="Gene3D" id="2.70.70.10">
    <property type="entry name" value="Glucose Permease (Domain IIA)"/>
    <property type="match status" value="1"/>
</dbReference>
<accession>B3EMM4</accession>
<keyword evidence="1" id="KW-1133">Transmembrane helix</keyword>
<dbReference type="InterPro" id="IPR050570">
    <property type="entry name" value="Cell_wall_metabolism_enzyme"/>
</dbReference>
<evidence type="ECO:0000256" key="1">
    <source>
        <dbReference type="SAM" id="Phobius"/>
    </source>
</evidence>
<organism evidence="3">
    <name type="scientific">Chlorobium phaeobacteroides (strain BS1)</name>
    <dbReference type="NCBI Taxonomy" id="331678"/>
    <lineage>
        <taxon>Bacteria</taxon>
        <taxon>Pseudomonadati</taxon>
        <taxon>Chlorobiota</taxon>
        <taxon>Chlorobiia</taxon>
        <taxon>Chlorobiales</taxon>
        <taxon>Chlorobiaceae</taxon>
        <taxon>Chlorobium/Pelodictyon group</taxon>
        <taxon>Chlorobium</taxon>
    </lineage>
</organism>
<keyword evidence="1" id="KW-0472">Membrane</keyword>